<dbReference type="EMBL" id="FUZU01000005">
    <property type="protein sequence ID" value="SKC88692.1"/>
    <property type="molecule type" value="Genomic_DNA"/>
</dbReference>
<feature type="transmembrane region" description="Helical" evidence="1">
    <location>
        <begin position="6"/>
        <end position="24"/>
    </location>
</feature>
<sequence>MKTLRITSAILAMAFIALILYANLRHLSVTERLKHVQLVSFNLSGSLSNKSRVSLTEKISSSPGVTACSINPEGTIASVIYYPDEVDEATLNAVLSTQCTIEKRELAAVGGCPVHQVNASVQQFVSMLDLRTR</sequence>
<protein>
    <submittedName>
        <fullName evidence="2">Uncharacterized protein</fullName>
    </submittedName>
</protein>
<keyword evidence="1" id="KW-1133">Transmembrane helix</keyword>
<evidence type="ECO:0000313" key="3">
    <source>
        <dbReference type="Proteomes" id="UP000190961"/>
    </source>
</evidence>
<organism evidence="2 3">
    <name type="scientific">Ohtaekwangia koreensis</name>
    <dbReference type="NCBI Taxonomy" id="688867"/>
    <lineage>
        <taxon>Bacteria</taxon>
        <taxon>Pseudomonadati</taxon>
        <taxon>Bacteroidota</taxon>
        <taxon>Cytophagia</taxon>
        <taxon>Cytophagales</taxon>
        <taxon>Fulvivirgaceae</taxon>
        <taxon>Ohtaekwangia</taxon>
    </lineage>
</organism>
<reference evidence="2 3" key="1">
    <citation type="submission" date="2017-02" db="EMBL/GenBank/DDBJ databases">
        <authorList>
            <person name="Peterson S.W."/>
        </authorList>
    </citation>
    <scope>NUCLEOTIDE SEQUENCE [LARGE SCALE GENOMIC DNA]</scope>
    <source>
        <strain evidence="2 3">DSM 25262</strain>
    </source>
</reference>
<dbReference type="RefSeq" id="WP_143785974.1">
    <property type="nucleotide sequence ID" value="NZ_FUZU01000005.1"/>
</dbReference>
<dbReference type="Proteomes" id="UP000190961">
    <property type="component" value="Unassembled WGS sequence"/>
</dbReference>
<evidence type="ECO:0000313" key="2">
    <source>
        <dbReference type="EMBL" id="SKC88692.1"/>
    </source>
</evidence>
<name>A0A1T5MKD0_9BACT</name>
<accession>A0A1T5MKD0</accession>
<dbReference type="AlphaFoldDB" id="A0A1T5MKD0"/>
<evidence type="ECO:0000256" key="1">
    <source>
        <dbReference type="SAM" id="Phobius"/>
    </source>
</evidence>
<proteinExistence type="predicted"/>
<gene>
    <name evidence="2" type="ORF">SAMN05660236_5659</name>
</gene>
<dbReference type="STRING" id="688867.SAMN05660236_5659"/>
<keyword evidence="1" id="KW-0812">Transmembrane</keyword>
<keyword evidence="1" id="KW-0472">Membrane</keyword>
<dbReference type="OrthoDB" id="981014at2"/>
<keyword evidence="3" id="KW-1185">Reference proteome</keyword>